<dbReference type="RefSeq" id="WP_117003846.1">
    <property type="nucleotide sequence ID" value="NZ_BMJS01000041.1"/>
</dbReference>
<reference evidence="1" key="2">
    <citation type="submission" date="2020-09" db="EMBL/GenBank/DDBJ databases">
        <authorList>
            <person name="Sun Q."/>
            <person name="Zhou Y."/>
        </authorList>
    </citation>
    <scope>NUCLEOTIDE SEQUENCE</scope>
    <source>
        <strain evidence="1">CGMCC 1.15758</strain>
    </source>
</reference>
<dbReference type="EMBL" id="BMJS01000041">
    <property type="protein sequence ID" value="GGG06331.1"/>
    <property type="molecule type" value="Genomic_DNA"/>
</dbReference>
<protein>
    <submittedName>
        <fullName evidence="1">Uncharacterized protein</fullName>
    </submittedName>
</protein>
<reference evidence="1" key="1">
    <citation type="journal article" date="2014" name="Int. J. Syst. Evol. Microbiol.">
        <title>Complete genome sequence of Corynebacterium casei LMG S-19264T (=DSM 44701T), isolated from a smear-ripened cheese.</title>
        <authorList>
            <consortium name="US DOE Joint Genome Institute (JGI-PGF)"/>
            <person name="Walter F."/>
            <person name="Albersmeier A."/>
            <person name="Kalinowski J."/>
            <person name="Ruckert C."/>
        </authorList>
    </citation>
    <scope>NUCLEOTIDE SEQUENCE</scope>
    <source>
        <strain evidence="1">CGMCC 1.15758</strain>
    </source>
</reference>
<sequence length="105" mass="12012">MIEYLLKLNDDKASSKRLAKIKDGHFCVSYKVGRRTETYDIALERCPDHAETVKWAWHLLGKETMTKEAVADFLLVAFNHNQKKMIKMIADQIKGVTTANNTKGE</sequence>
<evidence type="ECO:0000313" key="2">
    <source>
        <dbReference type="Proteomes" id="UP000636949"/>
    </source>
</evidence>
<proteinExistence type="predicted"/>
<dbReference type="Proteomes" id="UP000636949">
    <property type="component" value="Unassembled WGS sequence"/>
</dbReference>
<keyword evidence="2" id="KW-1185">Reference proteome</keyword>
<dbReference type="AlphaFoldDB" id="A0A8J2Z6J6"/>
<organism evidence="1 2">
    <name type="scientific">Cysteiniphilum litorale</name>
    <dbReference type="NCBI Taxonomy" id="2056700"/>
    <lineage>
        <taxon>Bacteria</taxon>
        <taxon>Pseudomonadati</taxon>
        <taxon>Pseudomonadota</taxon>
        <taxon>Gammaproteobacteria</taxon>
        <taxon>Thiotrichales</taxon>
        <taxon>Fastidiosibacteraceae</taxon>
        <taxon>Cysteiniphilum</taxon>
    </lineage>
</organism>
<evidence type="ECO:0000313" key="1">
    <source>
        <dbReference type="EMBL" id="GGG06331.1"/>
    </source>
</evidence>
<accession>A0A8J2Z6J6</accession>
<dbReference type="OrthoDB" id="5627299at2"/>
<gene>
    <name evidence="1" type="ORF">GCM10010995_24830</name>
</gene>
<name>A0A8J2Z6J6_9GAMM</name>
<comment type="caution">
    <text evidence="1">The sequence shown here is derived from an EMBL/GenBank/DDBJ whole genome shotgun (WGS) entry which is preliminary data.</text>
</comment>